<dbReference type="InterPro" id="IPR019191">
    <property type="entry name" value="Essential_protein_Yae1_N"/>
</dbReference>
<dbReference type="AlphaFoldDB" id="A0AAN7WKN2"/>
<dbReference type="PANTHER" id="PTHR46365:SF1">
    <property type="entry name" value="COPPER TRANSPORT PROTEIN ATOX1"/>
    <property type="match status" value="1"/>
</dbReference>
<accession>A0AAN7WKN2</accession>
<dbReference type="InterPro" id="IPR006121">
    <property type="entry name" value="HMA_dom"/>
</dbReference>
<dbReference type="EMBL" id="JAWIZZ010000055">
    <property type="protein sequence ID" value="KAK5774183.1"/>
    <property type="molecule type" value="Genomic_DNA"/>
</dbReference>
<organism evidence="9 10">
    <name type="scientific">Arxiozyma heterogenica</name>
    <dbReference type="NCBI Taxonomy" id="278026"/>
    <lineage>
        <taxon>Eukaryota</taxon>
        <taxon>Fungi</taxon>
        <taxon>Dikarya</taxon>
        <taxon>Ascomycota</taxon>
        <taxon>Saccharomycotina</taxon>
        <taxon>Saccharomycetes</taxon>
        <taxon>Saccharomycetales</taxon>
        <taxon>Saccharomycetaceae</taxon>
        <taxon>Arxiozyma</taxon>
    </lineage>
</organism>
<evidence type="ECO:0000256" key="3">
    <source>
        <dbReference type="ARBA" id="ARBA00022796"/>
    </source>
</evidence>
<dbReference type="PROSITE" id="PS50846">
    <property type="entry name" value="HMA_2"/>
    <property type="match status" value="1"/>
</dbReference>
<evidence type="ECO:0000256" key="6">
    <source>
        <dbReference type="ARBA" id="ARBA00023186"/>
    </source>
</evidence>
<dbReference type="GO" id="GO:0006825">
    <property type="term" value="P:copper ion transport"/>
    <property type="evidence" value="ECO:0007669"/>
    <property type="project" value="UniProtKB-KW"/>
</dbReference>
<sequence>MTCSGCSNAIDRVLKRLEPDVSKYVISLKKQTVDIETTLPLETILSKIQKTGKEVTGSKVWKMDYTDKLLELEEQYYEEGFREGQNESLHNSFLEGKQFGLQVGFQRFVLINQIIGICDIIDSLDLKNDSLNKNISIIRHLINNIQMNNDEENVENLDKILIKLKNKFRTVLLSFHRLTKDNHDNKHSTNHLTFNNVEDLSSIIAGKIEGFVEDKEVTEVKVKQDQLHEW</sequence>
<reference evidence="10" key="1">
    <citation type="submission" date="2023-07" db="EMBL/GenBank/DDBJ databases">
        <title>A draft genome of Kazachstania heterogenica Y-27499.</title>
        <authorList>
            <person name="Donic C."/>
            <person name="Kralova J.S."/>
            <person name="Fidel L."/>
            <person name="Ben-Dor S."/>
            <person name="Jung S."/>
        </authorList>
    </citation>
    <scope>NUCLEOTIDE SEQUENCE [LARGE SCALE GENOMIC DNA]</scope>
    <source>
        <strain evidence="10">Y27499</strain>
    </source>
</reference>
<dbReference type="InterPro" id="IPR051881">
    <property type="entry name" value="Copper_transport_ATOX1-like"/>
</dbReference>
<dbReference type="Pfam" id="PF00403">
    <property type="entry name" value="HMA"/>
    <property type="match status" value="1"/>
</dbReference>
<feature type="domain" description="HMA" evidence="8">
    <location>
        <begin position="1"/>
        <end position="56"/>
    </location>
</feature>
<evidence type="ECO:0000256" key="1">
    <source>
        <dbReference type="ARBA" id="ARBA00022448"/>
    </source>
</evidence>
<evidence type="ECO:0000256" key="2">
    <source>
        <dbReference type="ARBA" id="ARBA00022723"/>
    </source>
</evidence>
<keyword evidence="6" id="KW-0143">Chaperone</keyword>
<dbReference type="Pfam" id="PF09811">
    <property type="entry name" value="Yae1_N"/>
    <property type="match status" value="1"/>
</dbReference>
<evidence type="ECO:0000313" key="10">
    <source>
        <dbReference type="Proteomes" id="UP001306508"/>
    </source>
</evidence>
<dbReference type="Proteomes" id="UP001306508">
    <property type="component" value="Unassembled WGS sequence"/>
</dbReference>
<dbReference type="InterPro" id="IPR036163">
    <property type="entry name" value="HMA_dom_sf"/>
</dbReference>
<evidence type="ECO:0000259" key="8">
    <source>
        <dbReference type="PROSITE" id="PS50846"/>
    </source>
</evidence>
<comment type="similarity">
    <text evidence="7">Belongs to the ATX1 family.</text>
</comment>
<keyword evidence="5" id="KW-0406">Ion transport</keyword>
<gene>
    <name evidence="9" type="ORF">RI543_004470</name>
</gene>
<dbReference type="GO" id="GO:0005829">
    <property type="term" value="C:cytosol"/>
    <property type="evidence" value="ECO:0007669"/>
    <property type="project" value="TreeGrafter"/>
</dbReference>
<evidence type="ECO:0000313" key="9">
    <source>
        <dbReference type="EMBL" id="KAK5774183.1"/>
    </source>
</evidence>
<dbReference type="GO" id="GO:0016531">
    <property type="term" value="F:copper chaperone activity"/>
    <property type="evidence" value="ECO:0007669"/>
    <property type="project" value="TreeGrafter"/>
</dbReference>
<evidence type="ECO:0000256" key="7">
    <source>
        <dbReference type="ARBA" id="ARBA00038171"/>
    </source>
</evidence>
<keyword evidence="3" id="KW-0187">Copper transport</keyword>
<evidence type="ECO:0000256" key="4">
    <source>
        <dbReference type="ARBA" id="ARBA00023008"/>
    </source>
</evidence>
<name>A0AAN7WKN2_9SACH</name>
<evidence type="ECO:0000256" key="5">
    <source>
        <dbReference type="ARBA" id="ARBA00023065"/>
    </source>
</evidence>
<dbReference type="CDD" id="cd00371">
    <property type="entry name" value="HMA"/>
    <property type="match status" value="1"/>
</dbReference>
<dbReference type="PANTHER" id="PTHR46365">
    <property type="entry name" value="COPPER TRANSPORT PROTEIN ATOX1"/>
    <property type="match status" value="1"/>
</dbReference>
<keyword evidence="10" id="KW-1185">Reference proteome</keyword>
<proteinExistence type="inferred from homology"/>
<dbReference type="GO" id="GO:0046872">
    <property type="term" value="F:metal ion binding"/>
    <property type="evidence" value="ECO:0007669"/>
    <property type="project" value="UniProtKB-KW"/>
</dbReference>
<keyword evidence="4" id="KW-0186">Copper</keyword>
<comment type="caution">
    <text evidence="9">The sequence shown here is derived from an EMBL/GenBank/DDBJ whole genome shotgun (WGS) entry which is preliminary data.</text>
</comment>
<keyword evidence="2" id="KW-0479">Metal-binding</keyword>
<dbReference type="Gene3D" id="3.30.70.100">
    <property type="match status" value="1"/>
</dbReference>
<keyword evidence="1" id="KW-0813">Transport</keyword>
<dbReference type="SUPFAM" id="SSF55008">
    <property type="entry name" value="HMA, heavy metal-associated domain"/>
    <property type="match status" value="1"/>
</dbReference>
<protein>
    <recommendedName>
        <fullName evidence="8">HMA domain-containing protein</fullName>
    </recommendedName>
</protein>